<dbReference type="GO" id="GO:0016705">
    <property type="term" value="F:oxidoreductase activity, acting on paired donors, with incorporation or reduction of molecular oxygen"/>
    <property type="evidence" value="ECO:0007669"/>
    <property type="project" value="InterPro"/>
</dbReference>
<evidence type="ECO:0000256" key="8">
    <source>
        <dbReference type="SAM" id="Phobius"/>
    </source>
</evidence>
<dbReference type="EMBL" id="CAMAPE010000017">
    <property type="protein sequence ID" value="CAH9083800.1"/>
    <property type="molecule type" value="Genomic_DNA"/>
</dbReference>
<dbReference type="AlphaFoldDB" id="A0A9P0Z1W9"/>
<dbReference type="PRINTS" id="PR00463">
    <property type="entry name" value="EP450I"/>
</dbReference>
<accession>A0A9P0Z1W9</accession>
<keyword evidence="4 7" id="KW-0560">Oxidoreductase</keyword>
<keyword evidence="5 6" id="KW-0408">Iron</keyword>
<dbReference type="SUPFAM" id="SSF48264">
    <property type="entry name" value="Cytochrome P450"/>
    <property type="match status" value="1"/>
</dbReference>
<evidence type="ECO:0000256" key="7">
    <source>
        <dbReference type="RuleBase" id="RU000461"/>
    </source>
</evidence>
<dbReference type="Gene3D" id="1.10.630.10">
    <property type="entry name" value="Cytochrome P450"/>
    <property type="match status" value="1"/>
</dbReference>
<keyword evidence="7" id="KW-0503">Monooxygenase</keyword>
<keyword evidence="8" id="KW-0812">Transmembrane</keyword>
<dbReference type="GO" id="GO:0006629">
    <property type="term" value="P:lipid metabolic process"/>
    <property type="evidence" value="ECO:0007669"/>
    <property type="project" value="UniProtKB-ARBA"/>
</dbReference>
<dbReference type="PROSITE" id="PS00086">
    <property type="entry name" value="CYTOCHROME_P450"/>
    <property type="match status" value="1"/>
</dbReference>
<sequence length="544" mass="61717">MDNKGIIASLLLLLLPLMMMVYKKRGGMRSWWWWSSGSASCSNRYAPRNWPVVGMLPGLLQKAGHIHDYVTDVLGEVGGTFEFKGPWFSGLDMVVTSDTANVRHILTRNFANYPKGPEFREIFELLGDGVFNADSERWQLHRRAALSLMTHPHFNALLASSVWGKVENGLLPVLDLHASRGSSFDLQCLFQRFTFDSIILVLLHKDPRALTALDSHPLDHAFKDAIDAVLYRHLLPPWLWKLQRWLRIGKEKKHAQAWALLDQFFYSSLLETLPQLPHPQVEMRSQNEEKLSMLTAYKKFVLQEELTSSSSSGSWLQFLRDTLANLTFAGRDTTSVALTWLFWLLANNPGVAAKIRDEIRDAKLFSDSGSEHALIEKCRGKQELVYLHATVCETLRLYPSVPLNHKVAAEVDQLPSGHRVKPNTRIILSFYSMGRMEAIWGDDCLKFKPERWITMSSSSVLNLKHVSPHKFPAFNAGPRTCPGKDMSFFVIKIVAASIIHRYHFHLPHDDRAHPVTPSDSVVLEAKHGFRVKLSPLSHSQSSPT</sequence>
<dbReference type="InterPro" id="IPR017972">
    <property type="entry name" value="Cyt_P450_CS"/>
</dbReference>
<evidence type="ECO:0000313" key="10">
    <source>
        <dbReference type="Proteomes" id="UP001152484"/>
    </source>
</evidence>
<evidence type="ECO:0000256" key="6">
    <source>
        <dbReference type="PIRSR" id="PIRSR602401-1"/>
    </source>
</evidence>
<dbReference type="PRINTS" id="PR00385">
    <property type="entry name" value="P450"/>
</dbReference>
<keyword evidence="10" id="KW-1185">Reference proteome</keyword>
<proteinExistence type="inferred from homology"/>
<protein>
    <submittedName>
        <fullName evidence="9">Uncharacterized protein</fullName>
    </submittedName>
</protein>
<dbReference type="InterPro" id="IPR036396">
    <property type="entry name" value="Cyt_P450_sf"/>
</dbReference>
<evidence type="ECO:0000256" key="3">
    <source>
        <dbReference type="ARBA" id="ARBA00022723"/>
    </source>
</evidence>
<gene>
    <name evidence="9" type="ORF">CEURO_LOCUS8755</name>
</gene>
<evidence type="ECO:0000256" key="1">
    <source>
        <dbReference type="ARBA" id="ARBA00001971"/>
    </source>
</evidence>
<dbReference type="CDD" id="cd11064">
    <property type="entry name" value="CYP86A"/>
    <property type="match status" value="1"/>
</dbReference>
<comment type="cofactor">
    <cofactor evidence="1 6">
        <name>heme</name>
        <dbReference type="ChEBI" id="CHEBI:30413"/>
    </cofactor>
</comment>
<feature type="transmembrane region" description="Helical" evidence="8">
    <location>
        <begin position="6"/>
        <end position="22"/>
    </location>
</feature>
<keyword evidence="8" id="KW-0472">Membrane</keyword>
<dbReference type="GO" id="GO:0005506">
    <property type="term" value="F:iron ion binding"/>
    <property type="evidence" value="ECO:0007669"/>
    <property type="project" value="InterPro"/>
</dbReference>
<evidence type="ECO:0000256" key="5">
    <source>
        <dbReference type="ARBA" id="ARBA00023004"/>
    </source>
</evidence>
<dbReference type="GO" id="GO:0004497">
    <property type="term" value="F:monooxygenase activity"/>
    <property type="evidence" value="ECO:0007669"/>
    <property type="project" value="UniProtKB-KW"/>
</dbReference>
<name>A0A9P0Z1W9_CUSEU</name>
<feature type="binding site" description="axial binding residue" evidence="6">
    <location>
        <position position="481"/>
    </location>
    <ligand>
        <name>heme</name>
        <dbReference type="ChEBI" id="CHEBI:30413"/>
    </ligand>
    <ligandPart>
        <name>Fe</name>
        <dbReference type="ChEBI" id="CHEBI:18248"/>
    </ligandPart>
</feature>
<evidence type="ECO:0000313" key="9">
    <source>
        <dbReference type="EMBL" id="CAH9083800.1"/>
    </source>
</evidence>
<dbReference type="GO" id="GO:0020037">
    <property type="term" value="F:heme binding"/>
    <property type="evidence" value="ECO:0007669"/>
    <property type="project" value="InterPro"/>
</dbReference>
<evidence type="ECO:0000256" key="2">
    <source>
        <dbReference type="ARBA" id="ARBA00010617"/>
    </source>
</evidence>
<evidence type="ECO:0000256" key="4">
    <source>
        <dbReference type="ARBA" id="ARBA00023002"/>
    </source>
</evidence>
<dbReference type="Pfam" id="PF00067">
    <property type="entry name" value="p450"/>
    <property type="match status" value="1"/>
</dbReference>
<dbReference type="Proteomes" id="UP001152484">
    <property type="component" value="Unassembled WGS sequence"/>
</dbReference>
<keyword evidence="3 6" id="KW-0479">Metal-binding</keyword>
<comment type="similarity">
    <text evidence="2 7">Belongs to the cytochrome P450 family.</text>
</comment>
<keyword evidence="8" id="KW-1133">Transmembrane helix</keyword>
<keyword evidence="6 7" id="KW-0349">Heme</keyword>
<dbReference type="InterPro" id="IPR001128">
    <property type="entry name" value="Cyt_P450"/>
</dbReference>
<organism evidence="9 10">
    <name type="scientific">Cuscuta europaea</name>
    <name type="common">European dodder</name>
    <dbReference type="NCBI Taxonomy" id="41803"/>
    <lineage>
        <taxon>Eukaryota</taxon>
        <taxon>Viridiplantae</taxon>
        <taxon>Streptophyta</taxon>
        <taxon>Embryophyta</taxon>
        <taxon>Tracheophyta</taxon>
        <taxon>Spermatophyta</taxon>
        <taxon>Magnoliopsida</taxon>
        <taxon>eudicotyledons</taxon>
        <taxon>Gunneridae</taxon>
        <taxon>Pentapetalae</taxon>
        <taxon>asterids</taxon>
        <taxon>lamiids</taxon>
        <taxon>Solanales</taxon>
        <taxon>Convolvulaceae</taxon>
        <taxon>Cuscuteae</taxon>
        <taxon>Cuscuta</taxon>
        <taxon>Cuscuta subgen. Cuscuta</taxon>
    </lineage>
</organism>
<dbReference type="OrthoDB" id="1470350at2759"/>
<dbReference type="InterPro" id="IPR002401">
    <property type="entry name" value="Cyt_P450_E_grp-I"/>
</dbReference>
<comment type="caution">
    <text evidence="9">The sequence shown here is derived from an EMBL/GenBank/DDBJ whole genome shotgun (WGS) entry which is preliminary data.</text>
</comment>
<reference evidence="9" key="1">
    <citation type="submission" date="2022-07" db="EMBL/GenBank/DDBJ databases">
        <authorList>
            <person name="Macas J."/>
            <person name="Novak P."/>
            <person name="Neumann P."/>
        </authorList>
    </citation>
    <scope>NUCLEOTIDE SEQUENCE</scope>
</reference>
<dbReference type="PANTHER" id="PTHR24296">
    <property type="entry name" value="CYTOCHROME P450"/>
    <property type="match status" value="1"/>
</dbReference>